<organism evidence="2 3">
    <name type="scientific">Pueribacillus theae</name>
    <dbReference type="NCBI Taxonomy" id="2171751"/>
    <lineage>
        <taxon>Bacteria</taxon>
        <taxon>Bacillati</taxon>
        <taxon>Bacillota</taxon>
        <taxon>Bacilli</taxon>
        <taxon>Bacillales</taxon>
        <taxon>Bacillaceae</taxon>
        <taxon>Pueribacillus</taxon>
    </lineage>
</organism>
<dbReference type="PANTHER" id="PTHR48207">
    <property type="entry name" value="SUCCINATE--HYDROXYMETHYLGLUTARATE COA-TRANSFERASE"/>
    <property type="match status" value="1"/>
</dbReference>
<sequence length="407" mass="45955">MKDSGALDGIKVLDFSLAMSGPFAAQKLGDMGAEVIKIEPTGDGEWHRTRPAANAWVNKLNSSFISFNRNKRSLSINLKTEESKEIMKRLIKKADVIIHNFRPGVAERLNIDYKSVSEINEQIVYCSISGYGETGPYAKRPGQDLILQGYSGAMWNTGTKNDPPLPLGMYVSDATAAHIAFEGILAALFYRERKGKGQKVEVNMLNAVMDLQVQELSVYLTGDVKPERTNEPLANIFLTAPYGVYKTKDSYMTLAIGPIDVLGEALDNDRLRSFTEWNDGMIHRDEIYRIVSDILPQKTTKEWIDILDQYNFWAGPVYDYNDLIKDPQVKHNEMIVEMDHPTEGKLKLLGIPYKFSESPGTFRYYPPLIGEQTDEILYEAGFSQEQVSELKKNNVVFNETDPVEERS</sequence>
<dbReference type="OrthoDB" id="9797653at2"/>
<reference evidence="2 3" key="1">
    <citation type="submission" date="2018-04" db="EMBL/GenBank/DDBJ databases">
        <title>Camelliibacillus theae gen. nov., sp. nov., isolated from Pu'er tea.</title>
        <authorList>
            <person name="Niu L."/>
        </authorList>
    </citation>
    <scope>NUCLEOTIDE SEQUENCE [LARGE SCALE GENOMIC DNA]</scope>
    <source>
        <strain evidence="2 3">T8</strain>
    </source>
</reference>
<dbReference type="AlphaFoldDB" id="A0A2U1JM28"/>
<protein>
    <submittedName>
        <fullName evidence="2">CoA transferase</fullName>
    </submittedName>
</protein>
<dbReference type="InterPro" id="IPR044855">
    <property type="entry name" value="CoA-Trfase_III_dom3_sf"/>
</dbReference>
<dbReference type="SUPFAM" id="SSF89796">
    <property type="entry name" value="CoA-transferase family III (CaiB/BaiF)"/>
    <property type="match status" value="1"/>
</dbReference>
<gene>
    <name evidence="2" type="ORF">DCC39_17680</name>
</gene>
<dbReference type="GO" id="GO:0008410">
    <property type="term" value="F:CoA-transferase activity"/>
    <property type="evidence" value="ECO:0007669"/>
    <property type="project" value="TreeGrafter"/>
</dbReference>
<proteinExistence type="predicted"/>
<evidence type="ECO:0000313" key="2">
    <source>
        <dbReference type="EMBL" id="PWA06065.1"/>
    </source>
</evidence>
<accession>A0A2U1JM28</accession>
<dbReference type="Proteomes" id="UP000245998">
    <property type="component" value="Unassembled WGS sequence"/>
</dbReference>
<keyword evidence="1 2" id="KW-0808">Transferase</keyword>
<evidence type="ECO:0000256" key="1">
    <source>
        <dbReference type="ARBA" id="ARBA00022679"/>
    </source>
</evidence>
<evidence type="ECO:0000313" key="3">
    <source>
        <dbReference type="Proteomes" id="UP000245998"/>
    </source>
</evidence>
<dbReference type="InterPro" id="IPR003673">
    <property type="entry name" value="CoA-Trfase_fam_III"/>
</dbReference>
<dbReference type="InterPro" id="IPR050483">
    <property type="entry name" value="CoA-transferase_III_domain"/>
</dbReference>
<dbReference type="EMBL" id="QCZG01000062">
    <property type="protein sequence ID" value="PWA06065.1"/>
    <property type="molecule type" value="Genomic_DNA"/>
</dbReference>
<dbReference type="InterPro" id="IPR023606">
    <property type="entry name" value="CoA-Trfase_III_dom_1_sf"/>
</dbReference>
<comment type="caution">
    <text evidence="2">The sequence shown here is derived from an EMBL/GenBank/DDBJ whole genome shotgun (WGS) entry which is preliminary data.</text>
</comment>
<dbReference type="PANTHER" id="PTHR48207:SF4">
    <property type="entry name" value="BLL6097 PROTEIN"/>
    <property type="match status" value="1"/>
</dbReference>
<dbReference type="Gene3D" id="3.30.1540.10">
    <property type="entry name" value="formyl-coa transferase, domain 3"/>
    <property type="match status" value="1"/>
</dbReference>
<dbReference type="Gene3D" id="3.40.50.10540">
    <property type="entry name" value="Crotonobetainyl-coa:carnitine coa-transferase, domain 1"/>
    <property type="match status" value="1"/>
</dbReference>
<dbReference type="Pfam" id="PF02515">
    <property type="entry name" value="CoA_transf_3"/>
    <property type="match status" value="1"/>
</dbReference>
<keyword evidence="3" id="KW-1185">Reference proteome</keyword>
<name>A0A2U1JM28_9BACI</name>